<sequence length="900" mass="102080">MGKTKQKKKDFQKVKLKVGKQLKKADNVTTGSFQTRSIQVIQRLKSNDSQPSTKRNLNIKELLTQCQHYSISVRHDALTGMRELLTTYPDLVRSHLAVVLERAASMFSDKDAAVRQADIKLLKTILPRISERQISSFFPIISAHLCCSMSHIYDDIQADSLKILDLFLDNFPQLVIGSSNQLLPNFIEQISSSKTTGDKKRTLNVNPNRKTTSQKWRSTVLERLYRLLSAVMKYQFIGQTSAGQGSDDSENGTSTSGTFKWERDSDAGHLPIPQTFLSRLDSSGMLIRSNRISKKRSTEEGYALTGEGGMEKFVQVLVPLLLECWVEAEGSHHISSKKGHSNLISQESLGIRGSVLQVIQLLWQCVDKNNPSLMATLQKKYLADFRSQFMQHFPYAVHQPAERTDKVRKPKQPSEIQPSATGLNLALCDIMSHFMSRPASQSQDSTMSSWESNIFGYLGDVIQEAGLGLQDQHTLVVIIYRLLSRYQNQSCLDNLLQQMLNKYTNCHPLANQRKGLLNFFADIFMDHCYEDLIKSDMAITFLKTLPEVFFQSSSKHQMAEQVLMVMKKAVSQSNMATVAMEIIQHFVDQVLDQSSTVFDHLDSSTQKKFMELIYYVPPLQESSLSSIVRLFRSPQLPVDLCLYIIQILQHRYMKQNLTVKGSIHHISTLLSILISPDDDNEEVMNEKDTKTTLVHCHDNRQLHCHFDVEIWERALTLIKAVCSTFQQFENTRQVAEVLESFLLSYLCEKRKFSSQNLMAVVILANHMNSWKGPFGRKLTEPVCCYIWCLFNTLVANGAQISDFIQNLKAECADFVVSADSGVQCFLENMSRDCKSAGDEGDIQRVCEVASILLINKGVLTPIHQHIDSLNTIISSVQNKFPSVLNKQWWSDFLYLVSTVS</sequence>
<keyword evidence="9" id="KW-1185">Reference proteome</keyword>
<proteinExistence type="inferred from homology"/>
<comment type="similarity">
    <text evidence="3">Belongs to the IPI1/TEX10 family.</text>
</comment>
<dbReference type="SUPFAM" id="SSF48371">
    <property type="entry name" value="ARM repeat"/>
    <property type="match status" value="1"/>
</dbReference>
<accession>A0A210PSA4</accession>
<feature type="region of interest" description="Disordered" evidence="5">
    <location>
        <begin position="240"/>
        <end position="267"/>
    </location>
</feature>
<dbReference type="InterPro" id="IPR057949">
    <property type="entry name" value="TPR_TEX10"/>
</dbReference>
<dbReference type="AlphaFoldDB" id="A0A210PSA4"/>
<dbReference type="Pfam" id="PF12333">
    <property type="entry name" value="Ipi1_N"/>
    <property type="match status" value="1"/>
</dbReference>
<evidence type="ECO:0000256" key="3">
    <source>
        <dbReference type="ARBA" id="ARBA00006427"/>
    </source>
</evidence>
<organism evidence="8 9">
    <name type="scientific">Mizuhopecten yessoensis</name>
    <name type="common">Japanese scallop</name>
    <name type="synonym">Patinopecten yessoensis</name>
    <dbReference type="NCBI Taxonomy" id="6573"/>
    <lineage>
        <taxon>Eukaryota</taxon>
        <taxon>Metazoa</taxon>
        <taxon>Spiralia</taxon>
        <taxon>Lophotrochozoa</taxon>
        <taxon>Mollusca</taxon>
        <taxon>Bivalvia</taxon>
        <taxon>Autobranchia</taxon>
        <taxon>Pteriomorphia</taxon>
        <taxon>Pectinida</taxon>
        <taxon>Pectinoidea</taxon>
        <taxon>Pectinidae</taxon>
        <taxon>Mizuhopecten</taxon>
    </lineage>
</organism>
<evidence type="ECO:0000259" key="7">
    <source>
        <dbReference type="Pfam" id="PF25781"/>
    </source>
</evidence>
<dbReference type="InterPro" id="IPR024679">
    <property type="entry name" value="Ipi1_N"/>
</dbReference>
<dbReference type="PANTHER" id="PTHR16056">
    <property type="entry name" value="REGULATOR OF MICROTUBULE DYNAMICS PROTEIN"/>
    <property type="match status" value="1"/>
</dbReference>
<evidence type="ECO:0000256" key="5">
    <source>
        <dbReference type="SAM" id="MobiDB-lite"/>
    </source>
</evidence>
<feature type="domain" description="Pre-rRNA-processing protein Ipi1 N-terminal" evidence="6">
    <location>
        <begin position="133"/>
        <end position="228"/>
    </location>
</feature>
<evidence type="ECO:0000259" key="6">
    <source>
        <dbReference type="Pfam" id="PF12333"/>
    </source>
</evidence>
<dbReference type="EMBL" id="NEDP02005530">
    <property type="protein sequence ID" value="OWF39361.1"/>
    <property type="molecule type" value="Genomic_DNA"/>
</dbReference>
<dbReference type="Gene3D" id="1.25.10.10">
    <property type="entry name" value="Leucine-rich Repeat Variant"/>
    <property type="match status" value="1"/>
</dbReference>
<evidence type="ECO:0000256" key="2">
    <source>
        <dbReference type="ARBA" id="ARBA00004642"/>
    </source>
</evidence>
<dbReference type="Pfam" id="PF25781">
    <property type="entry name" value="TPR_TEX10"/>
    <property type="match status" value="1"/>
</dbReference>
<evidence type="ECO:0000256" key="4">
    <source>
        <dbReference type="ARBA" id="ARBA00023242"/>
    </source>
</evidence>
<dbReference type="PANTHER" id="PTHR16056:SF2">
    <property type="entry name" value="TESTIS-EXPRESSED PROTEIN 10"/>
    <property type="match status" value="1"/>
</dbReference>
<keyword evidence="4" id="KW-0539">Nucleus</keyword>
<dbReference type="OrthoDB" id="361362at2759"/>
<dbReference type="InterPro" id="IPR016024">
    <property type="entry name" value="ARM-type_fold"/>
</dbReference>
<feature type="compositionally biased region" description="Polar residues" evidence="5">
    <location>
        <begin position="240"/>
        <end position="258"/>
    </location>
</feature>
<gene>
    <name evidence="8" type="ORF">KP79_PYT19889</name>
</gene>
<evidence type="ECO:0000313" key="8">
    <source>
        <dbReference type="EMBL" id="OWF39361.1"/>
    </source>
</evidence>
<comment type="caution">
    <text evidence="8">The sequence shown here is derived from an EMBL/GenBank/DDBJ whole genome shotgun (WGS) entry which is preliminary data.</text>
</comment>
<dbReference type="InterPro" id="IPR011989">
    <property type="entry name" value="ARM-like"/>
</dbReference>
<comment type="subcellular location">
    <subcellularLocation>
        <location evidence="1">Nucleus</location>
        <location evidence="1">Nucleolus</location>
    </subcellularLocation>
    <subcellularLocation>
        <location evidence="2">Nucleus</location>
        <location evidence="2">Nucleoplasm</location>
    </subcellularLocation>
</comment>
<name>A0A210PSA4_MIZYE</name>
<reference evidence="8 9" key="1">
    <citation type="journal article" date="2017" name="Nat. Ecol. Evol.">
        <title>Scallop genome provides insights into evolution of bilaterian karyotype and development.</title>
        <authorList>
            <person name="Wang S."/>
            <person name="Zhang J."/>
            <person name="Jiao W."/>
            <person name="Li J."/>
            <person name="Xun X."/>
            <person name="Sun Y."/>
            <person name="Guo X."/>
            <person name="Huan P."/>
            <person name="Dong B."/>
            <person name="Zhang L."/>
            <person name="Hu X."/>
            <person name="Sun X."/>
            <person name="Wang J."/>
            <person name="Zhao C."/>
            <person name="Wang Y."/>
            <person name="Wang D."/>
            <person name="Huang X."/>
            <person name="Wang R."/>
            <person name="Lv J."/>
            <person name="Li Y."/>
            <person name="Zhang Z."/>
            <person name="Liu B."/>
            <person name="Lu W."/>
            <person name="Hui Y."/>
            <person name="Liang J."/>
            <person name="Zhou Z."/>
            <person name="Hou R."/>
            <person name="Li X."/>
            <person name="Liu Y."/>
            <person name="Li H."/>
            <person name="Ning X."/>
            <person name="Lin Y."/>
            <person name="Zhao L."/>
            <person name="Xing Q."/>
            <person name="Dou J."/>
            <person name="Li Y."/>
            <person name="Mao J."/>
            <person name="Guo H."/>
            <person name="Dou H."/>
            <person name="Li T."/>
            <person name="Mu C."/>
            <person name="Jiang W."/>
            <person name="Fu Q."/>
            <person name="Fu X."/>
            <person name="Miao Y."/>
            <person name="Liu J."/>
            <person name="Yu Q."/>
            <person name="Li R."/>
            <person name="Liao H."/>
            <person name="Li X."/>
            <person name="Kong Y."/>
            <person name="Jiang Z."/>
            <person name="Chourrout D."/>
            <person name="Li R."/>
            <person name="Bao Z."/>
        </authorList>
    </citation>
    <scope>NUCLEOTIDE SEQUENCE [LARGE SCALE GENOMIC DNA]</scope>
    <source>
        <strain evidence="8 9">PY_sf001</strain>
    </source>
</reference>
<evidence type="ECO:0000256" key="1">
    <source>
        <dbReference type="ARBA" id="ARBA00004604"/>
    </source>
</evidence>
<protein>
    <submittedName>
        <fullName evidence="8">Testis-expressed sequence 10 protein-like</fullName>
    </submittedName>
</protein>
<dbReference type="STRING" id="6573.A0A210PSA4"/>
<feature type="domain" description="TEX10-like TPR repeats" evidence="7">
    <location>
        <begin position="540"/>
        <end position="897"/>
    </location>
</feature>
<evidence type="ECO:0000313" key="9">
    <source>
        <dbReference type="Proteomes" id="UP000242188"/>
    </source>
</evidence>
<dbReference type="GO" id="GO:0071339">
    <property type="term" value="C:MLL1 complex"/>
    <property type="evidence" value="ECO:0007669"/>
    <property type="project" value="TreeGrafter"/>
</dbReference>
<dbReference type="Proteomes" id="UP000242188">
    <property type="component" value="Unassembled WGS sequence"/>
</dbReference>